<dbReference type="RefSeq" id="XP_030998790.1">
    <property type="nucleotide sequence ID" value="XM_031137471.1"/>
</dbReference>
<keyword evidence="5 10" id="KW-0805">Transcription regulation</keyword>
<evidence type="ECO:0000256" key="9">
    <source>
        <dbReference type="ARBA" id="ARBA00025687"/>
    </source>
</evidence>
<gene>
    <name evidence="11" type="ORF">E0L32_003197</name>
</gene>
<comment type="similarity">
    <text evidence="2 10">Belongs to the Mediator complex subunit 31 family.</text>
</comment>
<evidence type="ECO:0000256" key="2">
    <source>
        <dbReference type="ARBA" id="ARBA00006378"/>
    </source>
</evidence>
<dbReference type="OrthoDB" id="10257739at2759"/>
<evidence type="ECO:0000313" key="11">
    <source>
        <dbReference type="EMBL" id="TPX17079.1"/>
    </source>
</evidence>
<dbReference type="Pfam" id="PF05669">
    <property type="entry name" value="Med31"/>
    <property type="match status" value="1"/>
</dbReference>
<dbReference type="InParanoid" id="A0A507BI67"/>
<dbReference type="InterPro" id="IPR038089">
    <property type="entry name" value="Med31_sf"/>
</dbReference>
<dbReference type="AlphaFoldDB" id="A0A507BI67"/>
<keyword evidence="8 10" id="KW-0539">Nucleus</keyword>
<evidence type="ECO:0000256" key="7">
    <source>
        <dbReference type="ARBA" id="ARBA00023163"/>
    </source>
</evidence>
<evidence type="ECO:0000256" key="3">
    <source>
        <dbReference type="ARBA" id="ARBA00011837"/>
    </source>
</evidence>
<dbReference type="STRING" id="1093900.A0A507BI67"/>
<evidence type="ECO:0000256" key="5">
    <source>
        <dbReference type="ARBA" id="ARBA00023015"/>
    </source>
</evidence>
<dbReference type="FunFam" id="1.10.10.1340:FF:000002">
    <property type="entry name" value="Mediator of RNA polymerase II transcription subunit 31"/>
    <property type="match status" value="1"/>
</dbReference>
<accession>A0A507BI67</accession>
<comment type="caution">
    <text evidence="11">The sequence shown here is derived from an EMBL/GenBank/DDBJ whole genome shotgun (WGS) entry which is preliminary data.</text>
</comment>
<dbReference type="GeneID" id="41970644"/>
<evidence type="ECO:0000256" key="1">
    <source>
        <dbReference type="ARBA" id="ARBA00004123"/>
    </source>
</evidence>
<name>A0A507BI67_9PEZI</name>
<dbReference type="GO" id="GO:0006355">
    <property type="term" value="P:regulation of DNA-templated transcription"/>
    <property type="evidence" value="ECO:0007669"/>
    <property type="project" value="InterPro"/>
</dbReference>
<keyword evidence="7 10" id="KW-0804">Transcription</keyword>
<evidence type="ECO:0000256" key="6">
    <source>
        <dbReference type="ARBA" id="ARBA00023159"/>
    </source>
</evidence>
<dbReference type="InterPro" id="IPR008831">
    <property type="entry name" value="Mediator_Med31"/>
</dbReference>
<comment type="subunit">
    <text evidence="3 10">Component of the Mediator complex.</text>
</comment>
<evidence type="ECO:0000256" key="10">
    <source>
        <dbReference type="RuleBase" id="RU364129"/>
    </source>
</evidence>
<sequence>MATASEPPTLQAAPVEPKYGGATRFELELEFVQALGNPLYVNYLATQKFFTQPAFVAYLEYLQYWKHPPYSKYLTYPGPALKMLELLQQERFRQDAISPDVMNRLMQDWLRDAVLWHRESQ</sequence>
<dbReference type="GO" id="GO:0016592">
    <property type="term" value="C:mediator complex"/>
    <property type="evidence" value="ECO:0007669"/>
    <property type="project" value="InterPro"/>
</dbReference>
<reference evidence="11 12" key="1">
    <citation type="submission" date="2019-06" db="EMBL/GenBank/DDBJ databases">
        <title>Draft genome sequence of the filamentous fungus Phialemoniopsis curvata isolated from diesel fuel.</title>
        <authorList>
            <person name="Varaljay V.A."/>
            <person name="Lyon W.J."/>
            <person name="Crouch A.L."/>
            <person name="Drake C.E."/>
            <person name="Hollomon J.M."/>
            <person name="Nadeau L.J."/>
            <person name="Nunn H.S."/>
            <person name="Stevenson B.S."/>
            <person name="Bojanowski C.L."/>
            <person name="Crookes-Goodson W.J."/>
        </authorList>
    </citation>
    <scope>NUCLEOTIDE SEQUENCE [LARGE SCALE GENOMIC DNA]</scope>
    <source>
        <strain evidence="11 12">D216</strain>
    </source>
</reference>
<evidence type="ECO:0000256" key="8">
    <source>
        <dbReference type="ARBA" id="ARBA00023242"/>
    </source>
</evidence>
<dbReference type="GO" id="GO:0003712">
    <property type="term" value="F:transcription coregulator activity"/>
    <property type="evidence" value="ECO:0007669"/>
    <property type="project" value="InterPro"/>
</dbReference>
<protein>
    <recommendedName>
        <fullName evidence="4 10">Mediator of RNA polymerase II transcription subunit 31</fullName>
    </recommendedName>
</protein>
<keyword evidence="12" id="KW-1185">Reference proteome</keyword>
<dbReference type="Gene3D" id="1.10.10.1340">
    <property type="entry name" value="Mediator of RNA polymerase II, submodule Med31 (Soh1)"/>
    <property type="match status" value="1"/>
</dbReference>
<dbReference type="Proteomes" id="UP000319257">
    <property type="component" value="Unassembled WGS sequence"/>
</dbReference>
<evidence type="ECO:0000313" key="12">
    <source>
        <dbReference type="Proteomes" id="UP000319257"/>
    </source>
</evidence>
<evidence type="ECO:0000256" key="4">
    <source>
        <dbReference type="ARBA" id="ARBA00019660"/>
    </source>
</evidence>
<organism evidence="11 12">
    <name type="scientific">Thyridium curvatum</name>
    <dbReference type="NCBI Taxonomy" id="1093900"/>
    <lineage>
        <taxon>Eukaryota</taxon>
        <taxon>Fungi</taxon>
        <taxon>Dikarya</taxon>
        <taxon>Ascomycota</taxon>
        <taxon>Pezizomycotina</taxon>
        <taxon>Sordariomycetes</taxon>
        <taxon>Sordariomycetidae</taxon>
        <taxon>Thyridiales</taxon>
        <taxon>Thyridiaceae</taxon>
        <taxon>Thyridium</taxon>
    </lineage>
</organism>
<comment type="subcellular location">
    <subcellularLocation>
        <location evidence="1 10">Nucleus</location>
    </subcellularLocation>
</comment>
<comment type="function">
    <text evidence="9 10">Component of the Mediator complex, a coactivator involved in the regulated transcription of nearly all RNA polymerase II-dependent genes. Mediator functions as a bridge to convey information from gene-specific regulatory proteins to the basal RNA polymerase II transcription machinery. Mediator is recruited to promoters by direct interactions with regulatory proteins and serves as a scaffold for the assembly of a functional preinitiation complex with RNA polymerase II and the general transcription factors.</text>
</comment>
<proteinExistence type="inferred from homology"/>
<dbReference type="EMBL" id="SKBQ01000014">
    <property type="protein sequence ID" value="TPX17079.1"/>
    <property type="molecule type" value="Genomic_DNA"/>
</dbReference>
<keyword evidence="6 10" id="KW-0010">Activator</keyword>
<dbReference type="PANTHER" id="PTHR13186">
    <property type="entry name" value="MEDIATOR OF RNA POLYMERASE II TRANSCRIPTION SUBUNIT 31"/>
    <property type="match status" value="1"/>
</dbReference>